<feature type="region of interest" description="Disordered" evidence="1">
    <location>
        <begin position="77"/>
        <end position="119"/>
    </location>
</feature>
<accession>A0A7T0KGL0</accession>
<organism evidence="3 4">
    <name type="scientific">Corynebacterium lizhenjunii</name>
    <dbReference type="NCBI Taxonomy" id="2709394"/>
    <lineage>
        <taxon>Bacteria</taxon>
        <taxon>Bacillati</taxon>
        <taxon>Actinomycetota</taxon>
        <taxon>Actinomycetes</taxon>
        <taxon>Mycobacteriales</taxon>
        <taxon>Corynebacteriaceae</taxon>
        <taxon>Corynebacterium</taxon>
    </lineage>
</organism>
<feature type="domain" description="FAD-binding FR-type" evidence="2">
    <location>
        <begin position="111"/>
        <end position="235"/>
    </location>
</feature>
<dbReference type="RefSeq" id="WP_165009158.1">
    <property type="nucleotide sequence ID" value="NZ_CP064954.1"/>
</dbReference>
<proteinExistence type="predicted"/>
<evidence type="ECO:0000313" key="4">
    <source>
        <dbReference type="Proteomes" id="UP000594681"/>
    </source>
</evidence>
<sequence>MGDTGHAAEWAEGYKAGYAAAYGEGYQAGLAAGRAGLYADQHLERKLAKREAKNAKREAKYAARLERERDREAARARFLATSNPGRTAPGTAQSATGSTAAPAPAPRSKGRRAQEATIVGKEQISPDMVRLRALAPELIGREFDYTDHYIKILFVPDGAPYSWPFDLAEIKRSQPKHLRPVTRTYTLRSVDSATGEIEIDFVLHGDSGLAGPWARDVEVGQTFAFLGPGGGWAPTAKYDHFVLAGDESAAPAIAAALERIPAGSSAVAFIEVEAAGHEIPLPTGEDIEVRFVYREGAMPGSVLSDAVRSYTPPPGHVGWFVHGVAEMIKALRRHLFVAKGVSKRDASISGYWRLRMTEDQWQESKREFVAALEAEEEAAAREP</sequence>
<dbReference type="CDD" id="cd06193">
    <property type="entry name" value="siderophore_interacting"/>
    <property type="match status" value="1"/>
</dbReference>
<dbReference type="AlphaFoldDB" id="A0A7T0KGL0"/>
<dbReference type="Gene3D" id="2.40.30.10">
    <property type="entry name" value="Translation factors"/>
    <property type="match status" value="1"/>
</dbReference>
<dbReference type="Pfam" id="PF04954">
    <property type="entry name" value="SIP"/>
    <property type="match status" value="1"/>
</dbReference>
<dbReference type="InterPro" id="IPR007037">
    <property type="entry name" value="SIP_rossman_dom"/>
</dbReference>
<dbReference type="KEGG" id="cliz:G7Y31_04925"/>
<keyword evidence="4" id="KW-1185">Reference proteome</keyword>
<dbReference type="GO" id="GO:0016491">
    <property type="term" value="F:oxidoreductase activity"/>
    <property type="evidence" value="ECO:0007669"/>
    <property type="project" value="InterPro"/>
</dbReference>
<dbReference type="PROSITE" id="PS51384">
    <property type="entry name" value="FAD_FR"/>
    <property type="match status" value="1"/>
</dbReference>
<evidence type="ECO:0000259" key="2">
    <source>
        <dbReference type="PROSITE" id="PS51384"/>
    </source>
</evidence>
<evidence type="ECO:0000256" key="1">
    <source>
        <dbReference type="SAM" id="MobiDB-lite"/>
    </source>
</evidence>
<gene>
    <name evidence="3" type="ORF">G7Y31_04925</name>
</gene>
<protein>
    <submittedName>
        <fullName evidence="3">Siderophore-interacting protein</fullName>
    </submittedName>
</protein>
<name>A0A7T0KGL0_9CORY</name>
<reference evidence="3 4" key="1">
    <citation type="submission" date="2020-11" db="EMBL/GenBank/DDBJ databases">
        <title>Corynebacterium sp. ZJ-599.</title>
        <authorList>
            <person name="Zhou J."/>
        </authorList>
    </citation>
    <scope>NUCLEOTIDE SEQUENCE [LARGE SCALE GENOMIC DNA]</scope>
    <source>
        <strain evidence="3 4">ZJ-599</strain>
    </source>
</reference>
<dbReference type="InterPro" id="IPR039261">
    <property type="entry name" value="FNR_nucleotide-bd"/>
</dbReference>
<dbReference type="Gene3D" id="3.40.50.80">
    <property type="entry name" value="Nucleotide-binding domain of ferredoxin-NADP reductase (FNR) module"/>
    <property type="match status" value="1"/>
</dbReference>
<dbReference type="EMBL" id="CP064954">
    <property type="protein sequence ID" value="QPK80036.1"/>
    <property type="molecule type" value="Genomic_DNA"/>
</dbReference>
<dbReference type="InterPro" id="IPR017927">
    <property type="entry name" value="FAD-bd_FR_type"/>
</dbReference>
<feature type="compositionally biased region" description="Low complexity" evidence="1">
    <location>
        <begin position="87"/>
        <end position="102"/>
    </location>
</feature>
<dbReference type="InterPro" id="IPR017938">
    <property type="entry name" value="Riboflavin_synthase-like_b-brl"/>
</dbReference>
<dbReference type="SUPFAM" id="SSF63380">
    <property type="entry name" value="Riboflavin synthase domain-like"/>
    <property type="match status" value="1"/>
</dbReference>
<dbReference type="InterPro" id="IPR013113">
    <property type="entry name" value="SIP_FAD-bd"/>
</dbReference>
<dbReference type="PANTHER" id="PTHR30157">
    <property type="entry name" value="FERRIC REDUCTASE, NADPH-DEPENDENT"/>
    <property type="match status" value="1"/>
</dbReference>
<dbReference type="Proteomes" id="UP000594681">
    <property type="component" value="Chromosome"/>
</dbReference>
<dbReference type="Pfam" id="PF08021">
    <property type="entry name" value="FAD_binding_9"/>
    <property type="match status" value="1"/>
</dbReference>
<evidence type="ECO:0000313" key="3">
    <source>
        <dbReference type="EMBL" id="QPK80036.1"/>
    </source>
</evidence>
<dbReference type="InterPro" id="IPR039374">
    <property type="entry name" value="SIP_fam"/>
</dbReference>
<dbReference type="PANTHER" id="PTHR30157:SF0">
    <property type="entry name" value="NADPH-DEPENDENT FERRIC-CHELATE REDUCTASE"/>
    <property type="match status" value="1"/>
</dbReference>